<feature type="compositionally biased region" description="Basic and acidic residues" evidence="1">
    <location>
        <begin position="197"/>
        <end position="207"/>
    </location>
</feature>
<sequence>MMSSSAERAAAGPDVPDVTFWAERGGLLFQQARHDASMKQSVLAGLSGTSRTTLSAYEHGRKSPTLETAGRILDAAGFRLTLEPKIEFTERVADDGRRFHVPTRLPRLTPARALATVTLRGRTYDLAERAERGEAYAVLLGAGSPDEVLAHLDGVLLAELWPDLELPAAVRAAWLPLVAAARGSTAGNGVRTGVGARADDRDEGESR</sequence>
<dbReference type="InterPro" id="IPR010982">
    <property type="entry name" value="Lambda_DNA-bd_dom_sf"/>
</dbReference>
<dbReference type="RefSeq" id="WP_397018656.1">
    <property type="nucleotide sequence ID" value="NZ_JBITMB010000001.1"/>
</dbReference>
<evidence type="ECO:0000313" key="3">
    <source>
        <dbReference type="EMBL" id="MFI7439130.1"/>
    </source>
</evidence>
<dbReference type="Pfam" id="PF13560">
    <property type="entry name" value="HTH_31"/>
    <property type="match status" value="1"/>
</dbReference>
<dbReference type="SUPFAM" id="SSF47413">
    <property type="entry name" value="lambda repressor-like DNA-binding domains"/>
    <property type="match status" value="1"/>
</dbReference>
<comment type="caution">
    <text evidence="3">The sequence shown here is derived from an EMBL/GenBank/DDBJ whole genome shotgun (WGS) entry which is preliminary data.</text>
</comment>
<proteinExistence type="predicted"/>
<dbReference type="CDD" id="cd00093">
    <property type="entry name" value="HTH_XRE"/>
    <property type="match status" value="1"/>
</dbReference>
<dbReference type="InterPro" id="IPR001387">
    <property type="entry name" value="Cro/C1-type_HTH"/>
</dbReference>
<name>A0ABW7ZX56_9ACTN</name>
<organism evidence="3 4">
    <name type="scientific">Nonomuraea indica</name>
    <dbReference type="NCBI Taxonomy" id="1581193"/>
    <lineage>
        <taxon>Bacteria</taxon>
        <taxon>Bacillati</taxon>
        <taxon>Actinomycetota</taxon>
        <taxon>Actinomycetes</taxon>
        <taxon>Streptosporangiales</taxon>
        <taxon>Streptosporangiaceae</taxon>
        <taxon>Nonomuraea</taxon>
    </lineage>
</organism>
<feature type="region of interest" description="Disordered" evidence="1">
    <location>
        <begin position="188"/>
        <end position="207"/>
    </location>
</feature>
<feature type="domain" description="HTH cro/C1-type" evidence="2">
    <location>
        <begin position="29"/>
        <end position="75"/>
    </location>
</feature>
<dbReference type="EMBL" id="JBITMB010000001">
    <property type="protein sequence ID" value="MFI7439130.1"/>
    <property type="molecule type" value="Genomic_DNA"/>
</dbReference>
<dbReference type="PROSITE" id="PS50943">
    <property type="entry name" value="HTH_CROC1"/>
    <property type="match status" value="1"/>
</dbReference>
<protein>
    <submittedName>
        <fullName evidence="3">Helix-turn-helix transcriptional regulator</fullName>
    </submittedName>
</protein>
<evidence type="ECO:0000259" key="2">
    <source>
        <dbReference type="PROSITE" id="PS50943"/>
    </source>
</evidence>
<dbReference type="Proteomes" id="UP001612928">
    <property type="component" value="Unassembled WGS sequence"/>
</dbReference>
<keyword evidence="4" id="KW-1185">Reference proteome</keyword>
<dbReference type="SMART" id="SM00530">
    <property type="entry name" value="HTH_XRE"/>
    <property type="match status" value="1"/>
</dbReference>
<evidence type="ECO:0000256" key="1">
    <source>
        <dbReference type="SAM" id="MobiDB-lite"/>
    </source>
</evidence>
<reference evidence="3 4" key="1">
    <citation type="submission" date="2024-10" db="EMBL/GenBank/DDBJ databases">
        <title>The Natural Products Discovery Center: Release of the First 8490 Sequenced Strains for Exploring Actinobacteria Biosynthetic Diversity.</title>
        <authorList>
            <person name="Kalkreuter E."/>
            <person name="Kautsar S.A."/>
            <person name="Yang D."/>
            <person name="Bader C.D."/>
            <person name="Teijaro C.N."/>
            <person name="Fluegel L."/>
            <person name="Davis C.M."/>
            <person name="Simpson J.R."/>
            <person name="Lauterbach L."/>
            <person name="Steele A.D."/>
            <person name="Gui C."/>
            <person name="Meng S."/>
            <person name="Li G."/>
            <person name="Viehrig K."/>
            <person name="Ye F."/>
            <person name="Su P."/>
            <person name="Kiefer A.F."/>
            <person name="Nichols A."/>
            <person name="Cepeda A.J."/>
            <person name="Yan W."/>
            <person name="Fan B."/>
            <person name="Jiang Y."/>
            <person name="Adhikari A."/>
            <person name="Zheng C.-J."/>
            <person name="Schuster L."/>
            <person name="Cowan T.M."/>
            <person name="Smanski M.J."/>
            <person name="Chevrette M.G."/>
            <person name="De Carvalho L.P.S."/>
            <person name="Shen B."/>
        </authorList>
    </citation>
    <scope>NUCLEOTIDE SEQUENCE [LARGE SCALE GENOMIC DNA]</scope>
    <source>
        <strain evidence="3 4">NPDC049503</strain>
    </source>
</reference>
<evidence type="ECO:0000313" key="4">
    <source>
        <dbReference type="Proteomes" id="UP001612928"/>
    </source>
</evidence>
<accession>A0ABW7ZX56</accession>
<gene>
    <name evidence="3" type="ORF">ACIBP5_04095</name>
</gene>
<dbReference type="Gene3D" id="1.10.260.40">
    <property type="entry name" value="lambda repressor-like DNA-binding domains"/>
    <property type="match status" value="1"/>
</dbReference>